<organism evidence="1">
    <name type="scientific">Cacopsylla melanoneura</name>
    <dbReference type="NCBI Taxonomy" id="428564"/>
    <lineage>
        <taxon>Eukaryota</taxon>
        <taxon>Metazoa</taxon>
        <taxon>Ecdysozoa</taxon>
        <taxon>Arthropoda</taxon>
        <taxon>Hexapoda</taxon>
        <taxon>Insecta</taxon>
        <taxon>Pterygota</taxon>
        <taxon>Neoptera</taxon>
        <taxon>Paraneoptera</taxon>
        <taxon>Hemiptera</taxon>
        <taxon>Sternorrhyncha</taxon>
        <taxon>Psylloidea</taxon>
        <taxon>Psyllidae</taxon>
        <taxon>Psyllinae</taxon>
        <taxon>Cacopsylla</taxon>
    </lineage>
</organism>
<evidence type="ECO:0000313" key="1">
    <source>
        <dbReference type="EMBL" id="CAG6644277.1"/>
    </source>
</evidence>
<dbReference type="EMBL" id="HBUF01131481">
    <property type="protein sequence ID" value="CAG6644279.1"/>
    <property type="molecule type" value="Transcribed_RNA"/>
</dbReference>
<reference evidence="1" key="1">
    <citation type="submission" date="2021-05" db="EMBL/GenBank/DDBJ databases">
        <authorList>
            <person name="Alioto T."/>
            <person name="Alioto T."/>
            <person name="Gomez Garrido J."/>
        </authorList>
    </citation>
    <scope>NUCLEOTIDE SEQUENCE</scope>
</reference>
<accession>A0A8D8R8N2</accession>
<sequence>MLVEAYLSNQKWRKISAMAAPPRTSDATIEYVAGINCSIIRHTQLRTWSIPREELETIHLLHLTFPQCTNLMKVNLALQEIYQLWKKQEEQTPQGKDGVWMNM</sequence>
<dbReference type="EMBL" id="HBUF01131480">
    <property type="protein sequence ID" value="CAG6644277.1"/>
    <property type="molecule type" value="Transcribed_RNA"/>
</dbReference>
<dbReference type="AlphaFoldDB" id="A0A8D8R8N2"/>
<protein>
    <submittedName>
        <fullName evidence="1">Uncharacterized protein</fullName>
    </submittedName>
</protein>
<proteinExistence type="predicted"/>
<name>A0A8D8R8N2_9HEMI</name>